<evidence type="ECO:0000313" key="2">
    <source>
        <dbReference type="Proteomes" id="UP000003688"/>
    </source>
</evidence>
<reference evidence="1 2" key="1">
    <citation type="journal article" date="2011" name="J. Bacteriol.">
        <title>Genome sequence of 'Pedosphaera parvula' Ellin514, an aerobic Verrucomicrobial isolate from pasture soil.</title>
        <authorList>
            <person name="Kant R."/>
            <person name="van Passel M.W."/>
            <person name="Sangwan P."/>
            <person name="Palva A."/>
            <person name="Lucas S."/>
            <person name="Copeland A."/>
            <person name="Lapidus A."/>
            <person name="Glavina Del Rio T."/>
            <person name="Dalin E."/>
            <person name="Tice H."/>
            <person name="Bruce D."/>
            <person name="Goodwin L."/>
            <person name="Pitluck S."/>
            <person name="Chertkov O."/>
            <person name="Larimer F.W."/>
            <person name="Land M.L."/>
            <person name="Hauser L."/>
            <person name="Brettin T.S."/>
            <person name="Detter J.C."/>
            <person name="Han S."/>
            <person name="de Vos W.M."/>
            <person name="Janssen P.H."/>
            <person name="Smidt H."/>
        </authorList>
    </citation>
    <scope>NUCLEOTIDE SEQUENCE [LARGE SCALE GENOMIC DNA]</scope>
    <source>
        <strain evidence="1 2">Ellin514</strain>
    </source>
</reference>
<dbReference type="Proteomes" id="UP000003688">
    <property type="component" value="Unassembled WGS sequence"/>
</dbReference>
<accession>B9XL50</accession>
<proteinExistence type="predicted"/>
<organism evidence="1 2">
    <name type="scientific">Pedosphaera parvula (strain Ellin514)</name>
    <dbReference type="NCBI Taxonomy" id="320771"/>
    <lineage>
        <taxon>Bacteria</taxon>
        <taxon>Pseudomonadati</taxon>
        <taxon>Verrucomicrobiota</taxon>
        <taxon>Pedosphaerae</taxon>
        <taxon>Pedosphaerales</taxon>
        <taxon>Pedosphaeraceae</taxon>
        <taxon>Pedosphaera</taxon>
    </lineage>
</organism>
<dbReference type="RefSeq" id="WP_007416543.1">
    <property type="nucleotide sequence ID" value="NZ_ABOX02000028.1"/>
</dbReference>
<keyword evidence="2" id="KW-1185">Reference proteome</keyword>
<evidence type="ECO:0000313" key="1">
    <source>
        <dbReference type="EMBL" id="EEF59401.1"/>
    </source>
</evidence>
<dbReference type="STRING" id="320771.Cflav_PD2245"/>
<dbReference type="InterPro" id="IPR036278">
    <property type="entry name" value="Sialidase_sf"/>
</dbReference>
<dbReference type="InterPro" id="IPR016195">
    <property type="entry name" value="Pol/histidinol_Pase-like"/>
</dbReference>
<dbReference type="SUPFAM" id="SSF89550">
    <property type="entry name" value="PHP domain-like"/>
    <property type="match status" value="1"/>
</dbReference>
<evidence type="ECO:0008006" key="3">
    <source>
        <dbReference type="Google" id="ProtNLM"/>
    </source>
</evidence>
<gene>
    <name evidence="1" type="ORF">Cflav_PD2245</name>
</gene>
<name>B9XL50_PEDPL</name>
<dbReference type="Gene3D" id="3.20.20.140">
    <property type="entry name" value="Metal-dependent hydrolases"/>
    <property type="match status" value="1"/>
</dbReference>
<dbReference type="Pfam" id="PF12228">
    <property type="entry name" value="DUF3604"/>
    <property type="match status" value="1"/>
</dbReference>
<dbReference type="SUPFAM" id="SSF50939">
    <property type="entry name" value="Sialidases"/>
    <property type="match status" value="1"/>
</dbReference>
<sequence precursor="true">MMKRGFLFCFFLLIALSLRAQKLQEPFFLYDPADQKIPATMLENELFYDAGVASTPDGLWLAWLELQPGKGDVLWVGCRKPDGSWSQKIRLNTEPGDFANPTPVIDAKGELWVSYEAARDGDWDVFVQQLKKDGSFAAPIRVSPGAGADINHRVVADAKEGLWFVWQGDHDGQFDIFARHVTSHDQQEPIRISDSPLGDWAPALTITKSGDVHIVWDSYDGESYNVLARTLHGNEIGRIVTVADGPAFQAHAQIAAEPSGRLWALWEEDGENWGKAYRARTPGEKDSTLITDQLGPLHRFRRLRLAELDSKSLAVIRTIEIPMPSLEAAAKRPEARAGFRYTGAFYEGGQLTIDPKGRLWITYRHFYTPWIGIVPEHHKQDSSLLYARCLTGDNWSKLYSFEVGQGDSLQRFSAVPGQDGIATVWTTGRTDRRKSEKPHGVAIANIHLEAGTSAIPVSSVKIEQASSPHSKPAKHIRPSTELAGKGYELFTGDLHRHTDISLCFAPSDGSIDDAYRYAIDAAPLDFLGITDHTHDLAMGNPLSLIWWRSRKEVNRHQLIDRFVPFYSYERSRVDTDHNVISLRDDMLRPHTYPLTQFWTELDTNTFTIAHQPFNRILWNYKDDVHRPLMEIYQGFRNDAKEKDAKEGLLRGHKFGIIASSDHLSTDASFACVWAEKPTRESIFRAMQARRTFGATAHIKLKVFAGEHWMGESFSTNSMSPIKVEVKGTAPISSVDLLVDGDLKKSLPGNAAEGTFSFEPDGTLTGSHIFYVRLQQADGNRAWASPFWVEIKP</sequence>
<dbReference type="EMBL" id="ABOX02000028">
    <property type="protein sequence ID" value="EEF59401.1"/>
    <property type="molecule type" value="Genomic_DNA"/>
</dbReference>
<protein>
    <recommendedName>
        <fullName evidence="3">DUF3604 domain-containing protein</fullName>
    </recommendedName>
</protein>
<dbReference type="InterPro" id="IPR022028">
    <property type="entry name" value="DUF3604"/>
</dbReference>
<comment type="caution">
    <text evidence="1">The sequence shown here is derived from an EMBL/GenBank/DDBJ whole genome shotgun (WGS) entry which is preliminary data.</text>
</comment>
<dbReference type="AlphaFoldDB" id="B9XL50"/>
<dbReference type="OrthoDB" id="543560at2"/>